<evidence type="ECO:0000313" key="2">
    <source>
        <dbReference type="EMBL" id="MST33608.1"/>
    </source>
</evidence>
<organism evidence="2 3">
    <name type="scientific">Acidiferrimicrobium australe</name>
    <dbReference type="NCBI Taxonomy" id="2664430"/>
    <lineage>
        <taxon>Bacteria</taxon>
        <taxon>Bacillati</taxon>
        <taxon>Actinomycetota</taxon>
        <taxon>Acidimicrobiia</taxon>
        <taxon>Acidimicrobiales</taxon>
        <taxon>Acidimicrobiaceae</taxon>
        <taxon>Acidiferrimicrobium</taxon>
    </lineage>
</organism>
<dbReference type="PANTHER" id="PTHR43194">
    <property type="entry name" value="HYDROLASE ALPHA/BETA FOLD FAMILY"/>
    <property type="match status" value="1"/>
</dbReference>
<proteinExistence type="predicted"/>
<comment type="caution">
    <text evidence="2">The sequence shown here is derived from an EMBL/GenBank/DDBJ whole genome shotgun (WGS) entry which is preliminary data.</text>
</comment>
<dbReference type="PANTHER" id="PTHR43194:SF2">
    <property type="entry name" value="PEROXISOMAL MEMBRANE PROTEIN LPX1"/>
    <property type="match status" value="1"/>
</dbReference>
<sequence>MRLEVAGRRLEVAEFAGTEAAGPPLVLLHEGLGCVRLWRDWPQRLAAATGRRVIAYSRAGYGASDPVDLPRPLRYMHHEALAVLPPLLERLEVDRPVLVGHSDGASIALIHAGSAGRPVAGLVLLAPHVFVEERTLAGIRAARRAYLDGDLRPRLARYHDDVDNAFWGWNDAWLDPAFAAWNIEDVLAGLACPCLVVQGAEDPYGTPAQIEAIRRGSAAGVESHLLAGCGHAPHAERPAETSALVLAWLAGGRLPG</sequence>
<evidence type="ECO:0000259" key="1">
    <source>
        <dbReference type="Pfam" id="PF12697"/>
    </source>
</evidence>
<accession>A0ABW9QYW2</accession>
<evidence type="ECO:0000313" key="3">
    <source>
        <dbReference type="Proteomes" id="UP000437736"/>
    </source>
</evidence>
<dbReference type="InterPro" id="IPR029058">
    <property type="entry name" value="AB_hydrolase_fold"/>
</dbReference>
<dbReference type="Proteomes" id="UP000437736">
    <property type="component" value="Unassembled WGS sequence"/>
</dbReference>
<keyword evidence="3" id="KW-1185">Reference proteome</keyword>
<dbReference type="InterPro" id="IPR050228">
    <property type="entry name" value="Carboxylesterase_BioH"/>
</dbReference>
<dbReference type="Gene3D" id="3.40.50.1820">
    <property type="entry name" value="alpha/beta hydrolase"/>
    <property type="match status" value="1"/>
</dbReference>
<keyword evidence="2" id="KW-0378">Hydrolase</keyword>
<reference evidence="2 3" key="1">
    <citation type="submission" date="2019-11" db="EMBL/GenBank/DDBJ databases">
        <title>Acidiferrimicrobium australis gen. nov., sp. nov., an acidophilic and obligately heterotrophic, member of the Actinobacteria that catalyses dissimilatory oxido- reduction of iron isolated from metal-rich acidic water in Chile.</title>
        <authorList>
            <person name="Gonzalez D."/>
            <person name="Huber K."/>
            <person name="Hedrich S."/>
            <person name="Rojas-Villalobos C."/>
            <person name="Quatrini R."/>
            <person name="Dinamarca M.A."/>
            <person name="Schwarz A."/>
            <person name="Canales C."/>
            <person name="Nancucheo I."/>
        </authorList>
    </citation>
    <scope>NUCLEOTIDE SEQUENCE [LARGE SCALE GENOMIC DNA]</scope>
    <source>
        <strain evidence="2 3">USS-CCA1</strain>
    </source>
</reference>
<dbReference type="EMBL" id="WJHE01000661">
    <property type="protein sequence ID" value="MST33608.1"/>
    <property type="molecule type" value="Genomic_DNA"/>
</dbReference>
<dbReference type="GO" id="GO:0016787">
    <property type="term" value="F:hydrolase activity"/>
    <property type="evidence" value="ECO:0007669"/>
    <property type="project" value="UniProtKB-KW"/>
</dbReference>
<feature type="domain" description="AB hydrolase-1" evidence="1">
    <location>
        <begin position="25"/>
        <end position="243"/>
    </location>
</feature>
<dbReference type="Pfam" id="PF12697">
    <property type="entry name" value="Abhydrolase_6"/>
    <property type="match status" value="1"/>
</dbReference>
<name>A0ABW9QYW2_9ACTN</name>
<dbReference type="InterPro" id="IPR000073">
    <property type="entry name" value="AB_hydrolase_1"/>
</dbReference>
<gene>
    <name evidence="2" type="ORF">GHK86_12865</name>
</gene>
<dbReference type="SUPFAM" id="SSF53474">
    <property type="entry name" value="alpha/beta-Hydrolases"/>
    <property type="match status" value="1"/>
</dbReference>
<protein>
    <submittedName>
        <fullName evidence="2">Alpha/beta fold hydrolase</fullName>
    </submittedName>
</protein>